<proteinExistence type="predicted"/>
<reference evidence="2 3" key="1">
    <citation type="submission" date="2019-07" db="EMBL/GenBank/DDBJ databases">
        <title>Genomics analysis of Aphanomyces spp. identifies a new class of oomycete effector associated with host adaptation.</title>
        <authorList>
            <person name="Gaulin E."/>
        </authorList>
    </citation>
    <scope>NUCLEOTIDE SEQUENCE [LARGE SCALE GENOMIC DNA]</scope>
    <source>
        <strain evidence="2 3">ATCC 201684</strain>
    </source>
</reference>
<organism evidence="2 3">
    <name type="scientific">Aphanomyces euteiches</name>
    <dbReference type="NCBI Taxonomy" id="100861"/>
    <lineage>
        <taxon>Eukaryota</taxon>
        <taxon>Sar</taxon>
        <taxon>Stramenopiles</taxon>
        <taxon>Oomycota</taxon>
        <taxon>Saprolegniomycetes</taxon>
        <taxon>Saprolegniales</taxon>
        <taxon>Verrucalvaceae</taxon>
        <taxon>Aphanomyces</taxon>
    </lineage>
</organism>
<comment type="caution">
    <text evidence="2">The sequence shown here is derived from an EMBL/GenBank/DDBJ whole genome shotgun (WGS) entry which is preliminary data.</text>
</comment>
<keyword evidence="3" id="KW-1185">Reference proteome</keyword>
<gene>
    <name evidence="2" type="ORF">Ae201684_012844</name>
</gene>
<dbReference type="VEuPathDB" id="FungiDB:AeMF1_011803"/>
<name>A0A6G0WQC8_9STRA</name>
<dbReference type="Proteomes" id="UP000481153">
    <property type="component" value="Unassembled WGS sequence"/>
</dbReference>
<dbReference type="AlphaFoldDB" id="A0A6G0WQC8"/>
<evidence type="ECO:0000313" key="3">
    <source>
        <dbReference type="Proteomes" id="UP000481153"/>
    </source>
</evidence>
<feature type="compositionally biased region" description="Polar residues" evidence="1">
    <location>
        <begin position="146"/>
        <end position="157"/>
    </location>
</feature>
<evidence type="ECO:0000256" key="1">
    <source>
        <dbReference type="SAM" id="MobiDB-lite"/>
    </source>
</evidence>
<feature type="compositionally biased region" description="Polar residues" evidence="1">
    <location>
        <begin position="64"/>
        <end position="75"/>
    </location>
</feature>
<sequence>MNPPSGTPGSASNTTALDATPLPLPMPSHLHLNPRNTFQHHKQVAAADNEPIPKKSQRPLVPATRNQVPSPTNKATETKPPAPQTPQGNDVPRGNAVNDKQTLSKGPLNPPTQATEQPAKKPRGTVGLKTPRSAVGSNPPVKVESSPHSQRKNTSQPADDATKSPRRGRSRGVKQIADEKPTSTIEAPNQERKRKRSLVLEPLAEGKEGKDAKAETTTGAAPTTQTNGEARASEDMAWVCM</sequence>
<feature type="region of interest" description="Disordered" evidence="1">
    <location>
        <begin position="1"/>
        <end position="241"/>
    </location>
</feature>
<feature type="compositionally biased region" description="Polar residues" evidence="1">
    <location>
        <begin position="7"/>
        <end position="17"/>
    </location>
</feature>
<dbReference type="EMBL" id="VJMJ01000163">
    <property type="protein sequence ID" value="KAF0729576.1"/>
    <property type="molecule type" value="Genomic_DNA"/>
</dbReference>
<feature type="compositionally biased region" description="Low complexity" evidence="1">
    <location>
        <begin position="215"/>
        <end position="226"/>
    </location>
</feature>
<feature type="compositionally biased region" description="Basic and acidic residues" evidence="1">
    <location>
        <begin position="204"/>
        <end position="214"/>
    </location>
</feature>
<protein>
    <submittedName>
        <fullName evidence="2">Uncharacterized protein</fullName>
    </submittedName>
</protein>
<evidence type="ECO:0000313" key="2">
    <source>
        <dbReference type="EMBL" id="KAF0729576.1"/>
    </source>
</evidence>
<accession>A0A6G0WQC8</accession>